<evidence type="ECO:0000313" key="2">
    <source>
        <dbReference type="Proteomes" id="UP000676336"/>
    </source>
</evidence>
<protein>
    <submittedName>
        <fullName evidence="1">Uncharacterized protein</fullName>
    </submittedName>
</protein>
<dbReference type="Proteomes" id="UP000676336">
    <property type="component" value="Unassembled WGS sequence"/>
</dbReference>
<sequence>MEHIVEFCGYIRSNDDILSHFRSVPSEATIATKLDYVNQFMKSIQWFTYDLQIRRAYTMEHIVEFCGYIRSNEDILSHFRSVPSEATIATKLDYAPMGIVKPNVSSIHITNTVANTQNKSETLTTNAFLNVDVNSI</sequence>
<accession>A0A8S2QUG9</accession>
<reference evidence="1" key="1">
    <citation type="submission" date="2021-02" db="EMBL/GenBank/DDBJ databases">
        <authorList>
            <person name="Nowell W R."/>
        </authorList>
    </citation>
    <scope>NUCLEOTIDE SEQUENCE</scope>
</reference>
<dbReference type="AlphaFoldDB" id="A0A8S2QUG9"/>
<name>A0A8S2QUG9_9BILA</name>
<organism evidence="1 2">
    <name type="scientific">Rotaria magnacalcarata</name>
    <dbReference type="NCBI Taxonomy" id="392030"/>
    <lineage>
        <taxon>Eukaryota</taxon>
        <taxon>Metazoa</taxon>
        <taxon>Spiralia</taxon>
        <taxon>Gnathifera</taxon>
        <taxon>Rotifera</taxon>
        <taxon>Eurotatoria</taxon>
        <taxon>Bdelloidea</taxon>
        <taxon>Philodinida</taxon>
        <taxon>Philodinidae</taxon>
        <taxon>Rotaria</taxon>
    </lineage>
</organism>
<comment type="caution">
    <text evidence="1">The sequence shown here is derived from an EMBL/GenBank/DDBJ whole genome shotgun (WGS) entry which is preliminary data.</text>
</comment>
<proteinExistence type="predicted"/>
<gene>
    <name evidence="1" type="ORF">SMN809_LOCUS18292</name>
</gene>
<evidence type="ECO:0000313" key="1">
    <source>
        <dbReference type="EMBL" id="CAF4121171.1"/>
    </source>
</evidence>
<dbReference type="EMBL" id="CAJOBI010008751">
    <property type="protein sequence ID" value="CAF4121171.1"/>
    <property type="molecule type" value="Genomic_DNA"/>
</dbReference>